<dbReference type="GO" id="GO:0003684">
    <property type="term" value="F:damaged DNA binding"/>
    <property type="evidence" value="ECO:0007669"/>
    <property type="project" value="TreeGrafter"/>
</dbReference>
<evidence type="ECO:0000313" key="5">
    <source>
        <dbReference type="Proteomes" id="UP001320420"/>
    </source>
</evidence>
<dbReference type="GO" id="GO:0006260">
    <property type="term" value="P:DNA replication"/>
    <property type="evidence" value="ECO:0007669"/>
    <property type="project" value="InterPro"/>
</dbReference>
<evidence type="ECO:0000256" key="3">
    <source>
        <dbReference type="ARBA" id="ARBA00023242"/>
    </source>
</evidence>
<organism evidence="4 5">
    <name type="scientific">Diatrype stigma</name>
    <dbReference type="NCBI Taxonomy" id="117547"/>
    <lineage>
        <taxon>Eukaryota</taxon>
        <taxon>Fungi</taxon>
        <taxon>Dikarya</taxon>
        <taxon>Ascomycota</taxon>
        <taxon>Pezizomycotina</taxon>
        <taxon>Sordariomycetes</taxon>
        <taxon>Xylariomycetidae</taxon>
        <taxon>Xylariales</taxon>
        <taxon>Diatrypaceae</taxon>
        <taxon>Diatrype</taxon>
    </lineage>
</organism>
<keyword evidence="5" id="KW-1185">Reference proteome</keyword>
<dbReference type="GO" id="GO:0006289">
    <property type="term" value="P:nucleotide-excision repair"/>
    <property type="evidence" value="ECO:0007669"/>
    <property type="project" value="TreeGrafter"/>
</dbReference>
<sequence>MEPVSTPRISGRIIDGFVGRNVMIVGKVLQLRGDSAIIESEGQITAMLNRDTHLAPGNGAQIIGKVNPDLSVKVLSSLDLGNNVDYQGYQAVVEVTHRYKDLFIFQA</sequence>
<dbReference type="PANTHER" id="PTHR15114:SF1">
    <property type="entry name" value="REPLICATION PROTEIN A 14 KDA SUBUNIT"/>
    <property type="match status" value="1"/>
</dbReference>
<dbReference type="Gene3D" id="2.40.50.140">
    <property type="entry name" value="Nucleic acid-binding proteins"/>
    <property type="match status" value="1"/>
</dbReference>
<proteinExistence type="inferred from homology"/>
<evidence type="ECO:0000256" key="1">
    <source>
        <dbReference type="ARBA" id="ARBA00004123"/>
    </source>
</evidence>
<gene>
    <name evidence="4" type="ORF">SLS62_006347</name>
</gene>
<dbReference type="AlphaFoldDB" id="A0AAN9YP48"/>
<dbReference type="Proteomes" id="UP001320420">
    <property type="component" value="Unassembled WGS sequence"/>
</dbReference>
<comment type="caution">
    <text evidence="4">The sequence shown here is derived from an EMBL/GenBank/DDBJ whole genome shotgun (WGS) entry which is preliminary data.</text>
</comment>
<dbReference type="PANTHER" id="PTHR15114">
    <property type="entry name" value="REPLICATION PROTEIN A3"/>
    <property type="match status" value="1"/>
</dbReference>
<dbReference type="InterPro" id="IPR012340">
    <property type="entry name" value="NA-bd_OB-fold"/>
</dbReference>
<comment type="subcellular location">
    <subcellularLocation>
        <location evidence="1">Nucleus</location>
    </subcellularLocation>
</comment>
<dbReference type="GO" id="GO:0006284">
    <property type="term" value="P:base-excision repair"/>
    <property type="evidence" value="ECO:0007669"/>
    <property type="project" value="TreeGrafter"/>
</dbReference>
<dbReference type="GO" id="GO:0006298">
    <property type="term" value="P:mismatch repair"/>
    <property type="evidence" value="ECO:0007669"/>
    <property type="project" value="TreeGrafter"/>
</dbReference>
<dbReference type="InterPro" id="IPR013970">
    <property type="entry name" value="Rfa2"/>
</dbReference>
<name>A0AAN9YP48_9PEZI</name>
<protein>
    <recommendedName>
        <fullName evidence="6">Replication factor A protein 3</fullName>
    </recommendedName>
</protein>
<comment type="similarity">
    <text evidence="2">Belongs to the replication factor A protein 3 family.</text>
</comment>
<reference evidence="4 5" key="1">
    <citation type="submission" date="2024-02" db="EMBL/GenBank/DDBJ databases">
        <title>De novo assembly and annotation of 12 fungi associated with fruit tree decline syndrome in Ontario, Canada.</title>
        <authorList>
            <person name="Sulman M."/>
            <person name="Ellouze W."/>
            <person name="Ilyukhin E."/>
        </authorList>
    </citation>
    <scope>NUCLEOTIDE SEQUENCE [LARGE SCALE GENOMIC DNA]</scope>
    <source>
        <strain evidence="4 5">M11/M66-122</strain>
    </source>
</reference>
<dbReference type="CDD" id="cd04479">
    <property type="entry name" value="RPA3"/>
    <property type="match status" value="1"/>
</dbReference>
<keyword evidence="3" id="KW-0539">Nucleus</keyword>
<dbReference type="EMBL" id="JAKJXP020000046">
    <property type="protein sequence ID" value="KAK7751686.1"/>
    <property type="molecule type" value="Genomic_DNA"/>
</dbReference>
<dbReference type="Pfam" id="PF08661">
    <property type="entry name" value="Rep_fac-A_3"/>
    <property type="match status" value="1"/>
</dbReference>
<evidence type="ECO:0000313" key="4">
    <source>
        <dbReference type="EMBL" id="KAK7751686.1"/>
    </source>
</evidence>
<dbReference type="GO" id="GO:0003697">
    <property type="term" value="F:single-stranded DNA binding"/>
    <property type="evidence" value="ECO:0007669"/>
    <property type="project" value="TreeGrafter"/>
</dbReference>
<evidence type="ECO:0000256" key="2">
    <source>
        <dbReference type="ARBA" id="ARBA00009761"/>
    </source>
</evidence>
<dbReference type="GO" id="GO:0035861">
    <property type="term" value="C:site of double-strand break"/>
    <property type="evidence" value="ECO:0007669"/>
    <property type="project" value="TreeGrafter"/>
</dbReference>
<dbReference type="SUPFAM" id="SSF50249">
    <property type="entry name" value="Nucleic acid-binding proteins"/>
    <property type="match status" value="1"/>
</dbReference>
<dbReference type="GO" id="GO:0000724">
    <property type="term" value="P:double-strand break repair via homologous recombination"/>
    <property type="evidence" value="ECO:0007669"/>
    <property type="project" value="TreeGrafter"/>
</dbReference>
<dbReference type="GO" id="GO:0005662">
    <property type="term" value="C:DNA replication factor A complex"/>
    <property type="evidence" value="ECO:0007669"/>
    <property type="project" value="TreeGrafter"/>
</dbReference>
<accession>A0AAN9YP48</accession>
<evidence type="ECO:0008006" key="6">
    <source>
        <dbReference type="Google" id="ProtNLM"/>
    </source>
</evidence>